<keyword evidence="8" id="KW-0175">Coiled coil</keyword>
<feature type="compositionally biased region" description="Low complexity" evidence="9">
    <location>
        <begin position="433"/>
        <end position="452"/>
    </location>
</feature>
<evidence type="ECO:0000259" key="10">
    <source>
        <dbReference type="PROSITE" id="PS51517"/>
    </source>
</evidence>
<organism evidence="12 13">
    <name type="scientific">Plakobranchus ocellatus</name>
    <dbReference type="NCBI Taxonomy" id="259542"/>
    <lineage>
        <taxon>Eukaryota</taxon>
        <taxon>Metazoa</taxon>
        <taxon>Spiralia</taxon>
        <taxon>Lophotrochozoa</taxon>
        <taxon>Mollusca</taxon>
        <taxon>Gastropoda</taxon>
        <taxon>Heterobranchia</taxon>
        <taxon>Euthyneura</taxon>
        <taxon>Panpulmonata</taxon>
        <taxon>Sacoglossa</taxon>
        <taxon>Placobranchoidea</taxon>
        <taxon>Plakobranchidae</taxon>
        <taxon>Plakobranchus</taxon>
    </lineage>
</organism>
<gene>
    <name evidence="12" type="ORF">PoB_003926600</name>
</gene>
<dbReference type="SUPFAM" id="SSF49417">
    <property type="entry name" value="p53-like transcription factors"/>
    <property type="match status" value="1"/>
</dbReference>
<dbReference type="InterPro" id="IPR024061">
    <property type="entry name" value="NDT80_DNA-bd_dom"/>
</dbReference>
<comment type="subcellular location">
    <subcellularLocation>
        <location evidence="1">Membrane</location>
        <topology evidence="1">Single-pass membrane protein</topology>
    </subcellularLocation>
</comment>
<dbReference type="PANTHER" id="PTHR13029">
    <property type="match status" value="1"/>
</dbReference>
<evidence type="ECO:0000256" key="7">
    <source>
        <dbReference type="PROSITE-ProRule" id="PRU00850"/>
    </source>
</evidence>
<dbReference type="PROSITE" id="PS51688">
    <property type="entry name" value="ICA"/>
    <property type="match status" value="1"/>
</dbReference>
<feature type="region of interest" description="Disordered" evidence="9">
    <location>
        <begin position="374"/>
        <end position="452"/>
    </location>
</feature>
<reference evidence="12 13" key="1">
    <citation type="journal article" date="2021" name="Elife">
        <title>Chloroplast acquisition without the gene transfer in kleptoplastic sea slugs, Plakobranchus ocellatus.</title>
        <authorList>
            <person name="Maeda T."/>
            <person name="Takahashi S."/>
            <person name="Yoshida T."/>
            <person name="Shimamura S."/>
            <person name="Takaki Y."/>
            <person name="Nagai Y."/>
            <person name="Toyoda A."/>
            <person name="Suzuki Y."/>
            <person name="Arimoto A."/>
            <person name="Ishii H."/>
            <person name="Satoh N."/>
            <person name="Nishiyama T."/>
            <person name="Hasebe M."/>
            <person name="Maruyama T."/>
            <person name="Minagawa J."/>
            <person name="Obokata J."/>
            <person name="Shigenobu S."/>
        </authorList>
    </citation>
    <scope>NUCLEOTIDE SEQUENCE [LARGE SCALE GENOMIC DNA]</scope>
</reference>
<evidence type="ECO:0000259" key="11">
    <source>
        <dbReference type="PROSITE" id="PS51688"/>
    </source>
</evidence>
<dbReference type="GO" id="GO:0005634">
    <property type="term" value="C:nucleus"/>
    <property type="evidence" value="ECO:0007669"/>
    <property type="project" value="TreeGrafter"/>
</dbReference>
<dbReference type="Pfam" id="PF13884">
    <property type="entry name" value="Peptidase_S74"/>
    <property type="match status" value="1"/>
</dbReference>
<proteinExistence type="inferred from homology"/>
<dbReference type="PROSITE" id="PS51517">
    <property type="entry name" value="NDT80"/>
    <property type="match status" value="1"/>
</dbReference>
<keyword evidence="3" id="KW-0812">Transmembrane</keyword>
<feature type="coiled-coil region" evidence="8">
    <location>
        <begin position="312"/>
        <end position="339"/>
    </location>
</feature>
<dbReference type="InterPro" id="IPR030392">
    <property type="entry name" value="S74_ICA"/>
</dbReference>
<dbReference type="GO" id="GO:0003700">
    <property type="term" value="F:DNA-binding transcription factor activity"/>
    <property type="evidence" value="ECO:0007669"/>
    <property type="project" value="UniProtKB-UniRule"/>
</dbReference>
<evidence type="ECO:0000256" key="8">
    <source>
        <dbReference type="SAM" id="Coils"/>
    </source>
</evidence>
<feature type="compositionally biased region" description="Basic and acidic residues" evidence="9">
    <location>
        <begin position="382"/>
        <end position="401"/>
    </location>
</feature>
<keyword evidence="13" id="KW-1185">Reference proteome</keyword>
<protein>
    <submittedName>
        <fullName evidence="12">Myelin regulatory factor</fullName>
    </submittedName>
</protein>
<dbReference type="InterPro" id="IPR025719">
    <property type="entry name" value="MYRF_C2"/>
</dbReference>
<evidence type="ECO:0000256" key="4">
    <source>
        <dbReference type="ARBA" id="ARBA00022989"/>
    </source>
</evidence>
<dbReference type="InterPro" id="IPR008967">
    <property type="entry name" value="p53-like_TF_DNA-bd_sf"/>
</dbReference>
<dbReference type="GO" id="GO:0005789">
    <property type="term" value="C:endoplasmic reticulum membrane"/>
    <property type="evidence" value="ECO:0007669"/>
    <property type="project" value="TreeGrafter"/>
</dbReference>
<dbReference type="GO" id="GO:0045893">
    <property type="term" value="P:positive regulation of DNA-templated transcription"/>
    <property type="evidence" value="ECO:0007669"/>
    <property type="project" value="TreeGrafter"/>
</dbReference>
<feature type="domain" description="Peptidase S74" evidence="11">
    <location>
        <begin position="216"/>
        <end position="326"/>
    </location>
</feature>
<evidence type="ECO:0000256" key="3">
    <source>
        <dbReference type="ARBA" id="ARBA00022692"/>
    </source>
</evidence>
<dbReference type="Pfam" id="PF05224">
    <property type="entry name" value="NDT80_PhoG"/>
    <property type="match status" value="1"/>
</dbReference>
<evidence type="ECO:0000256" key="9">
    <source>
        <dbReference type="SAM" id="MobiDB-lite"/>
    </source>
</evidence>
<evidence type="ECO:0000313" key="13">
    <source>
        <dbReference type="Proteomes" id="UP000735302"/>
    </source>
</evidence>
<dbReference type="Pfam" id="PF13888">
    <property type="entry name" value="MRF_C2"/>
    <property type="match status" value="1"/>
</dbReference>
<sequence>MTPEYRVDADKGFNFSAPDDAFVCQKKNHFQITVHIRIYGNAKYLRTQEGAIKKIEYFSLDFYGVKMESQNQRIKIEQSLSDRSKKLFHPVKVDIIPDKETKKTEGRLHFSETTSNNMRKKNMPNPDQRFFLLVVSLNAHSGDKDYVVVDSVSEKIIVRASNPGQFDNNSEVLWLKGQTPESVYHRGRVGVNTDRPDEALTVHGNLRVTGMLTQPSDMRAKENIKEIDPKHQLKNVSQLKLYKFSYKEHFAVSAGIPEENRQDTGVLAQEIMEILPDAVQETGDFVLSNGATIENFLVLNKDRLFMENVGAVKELAKLTDNLNSRIQELEKMNKRLGKLKRYGSIKSNVSWVSELSCSTLSTVSSMVIQSKAVDDAAASGNKDVEKKQSRGSRKENSSDKASRKRSTASSSSGRHQGSHSTHSSSKGHHRDNITITTSSNSNVSMDSSSGNNETSRSSLVLWFKSPLTQTTKSLCKNRCAPVLVIMAFCLVTAMTLYITEKMQKDSHGHSPALVKGQGSLQDDSFSSNNSSSGGRTTPFPDRHRSTTRTLPHVITPFGRATTTAKTTTISTESPPDAERMVPAWPACPANSCEKLCCPAPNDDEPSIVIHHNSGPDVNYNIANSNGPGAEASSNVKDETNHVMPSGDDVPIAGVEVKRLPDNQNDAKISYNVISYQGQNYQGKRRRRDAEAEFGRPHIRIVELNFTLDDEFCLADRCGNNSYYYYLKLHPYFGFDNVTLELTTPTTTYIAMCERTMTEICPAPTSQTSESGGANLLQQTNPARWQVSIGSHVKTQLQFKIIYSVKGEVPPMNHACGVTTGEDFVVITYNIKFQRSC</sequence>
<feature type="region of interest" description="Disordered" evidence="9">
    <location>
        <begin position="507"/>
        <end position="549"/>
    </location>
</feature>
<keyword evidence="5 7" id="KW-0238">DNA-binding</keyword>
<evidence type="ECO:0000313" key="12">
    <source>
        <dbReference type="EMBL" id="GFO12761.1"/>
    </source>
</evidence>
<evidence type="ECO:0000256" key="1">
    <source>
        <dbReference type="ARBA" id="ARBA00004167"/>
    </source>
</evidence>
<dbReference type="Pfam" id="PF13887">
    <property type="entry name" value="MYRF_ICA"/>
    <property type="match status" value="1"/>
</dbReference>
<dbReference type="InterPro" id="IPR026932">
    <property type="entry name" value="MYRF_ICA"/>
</dbReference>
<dbReference type="Proteomes" id="UP000735302">
    <property type="component" value="Unassembled WGS sequence"/>
</dbReference>
<evidence type="ECO:0000256" key="6">
    <source>
        <dbReference type="ARBA" id="ARBA00023136"/>
    </source>
</evidence>
<dbReference type="GO" id="GO:0016540">
    <property type="term" value="P:protein autoprocessing"/>
    <property type="evidence" value="ECO:0007669"/>
    <property type="project" value="InterPro"/>
</dbReference>
<evidence type="ECO:0000256" key="5">
    <source>
        <dbReference type="ARBA" id="ARBA00023125"/>
    </source>
</evidence>
<feature type="compositionally biased region" description="Low complexity" evidence="9">
    <location>
        <begin position="407"/>
        <end position="424"/>
    </location>
</feature>
<comment type="caution">
    <text evidence="12">The sequence shown here is derived from an EMBL/GenBank/DDBJ whole genome shotgun (WGS) entry which is preliminary data.</text>
</comment>
<keyword evidence="4" id="KW-1133">Transmembrane helix</keyword>
<dbReference type="InterPro" id="IPR037141">
    <property type="entry name" value="NDT80_DNA-bd_dom_sf"/>
</dbReference>
<dbReference type="EMBL" id="BLXT01004458">
    <property type="protein sequence ID" value="GFO12761.1"/>
    <property type="molecule type" value="Genomic_DNA"/>
</dbReference>
<keyword evidence="6" id="KW-0472">Membrane</keyword>
<dbReference type="AlphaFoldDB" id="A0AAV4ANM5"/>
<evidence type="ECO:0000256" key="2">
    <source>
        <dbReference type="ARBA" id="ARBA00008221"/>
    </source>
</evidence>
<feature type="domain" description="NDT80" evidence="10">
    <location>
        <begin position="1"/>
        <end position="170"/>
    </location>
</feature>
<accession>A0AAV4ANM5</accession>
<dbReference type="InterPro" id="IPR051577">
    <property type="entry name" value="MRF-like"/>
</dbReference>
<name>A0AAV4ANM5_9GAST</name>
<dbReference type="PANTHER" id="PTHR13029:SF18">
    <property type="entry name" value="MYELIN REGULATORY FACTOR HOMOLOG 1"/>
    <property type="match status" value="1"/>
</dbReference>
<dbReference type="GO" id="GO:0043565">
    <property type="term" value="F:sequence-specific DNA binding"/>
    <property type="evidence" value="ECO:0007669"/>
    <property type="project" value="TreeGrafter"/>
</dbReference>
<feature type="DNA-binding region" description="NDT80" evidence="7">
    <location>
        <begin position="1"/>
        <end position="170"/>
    </location>
</feature>
<comment type="similarity">
    <text evidence="2">Belongs to the MRF family.</text>
</comment>
<dbReference type="Gene3D" id="2.60.40.1390">
    <property type="entry name" value="NDT80 DNA-binding domain"/>
    <property type="match status" value="1"/>
</dbReference>